<name>A0A2C9D5E8_9HYPH</name>
<sequence>MLHMRGSLQSFAGALFAAAFLLMQGPARAQDPTLAETRAIEALISSQIDAFRSDDSTRAYSFASPVLQRQFVNPETFMSMVKGGYQPVYRPKSVAFGRLREVKGNLVQEVFVVGPDGKDWTALYAVEQQPDGSWRISGCKLLDEPRVSA</sequence>
<reference evidence="3" key="1">
    <citation type="submission" date="2017-09" db="EMBL/GenBank/DDBJ databases">
        <title>Genome sequence of Nannocystis excedens DSM 71.</title>
        <authorList>
            <person name="Blom J."/>
        </authorList>
    </citation>
    <scope>NUCLEOTIDE SEQUENCE [LARGE SCALE GENOMIC DNA]</scope>
    <source>
        <strain evidence="3">type strain: E19</strain>
    </source>
</reference>
<evidence type="ECO:0000256" key="1">
    <source>
        <dbReference type="SAM" id="SignalP"/>
    </source>
</evidence>
<evidence type="ECO:0000313" key="2">
    <source>
        <dbReference type="EMBL" id="SON55572.1"/>
    </source>
</evidence>
<protein>
    <recommendedName>
        <fullName evidence="4">DUF4864 domain-containing protein</fullName>
    </recommendedName>
</protein>
<dbReference type="Proteomes" id="UP000223606">
    <property type="component" value="Chromosome 1"/>
</dbReference>
<dbReference type="KEGG" id="hdi:HDIA_2031"/>
<feature type="chain" id="PRO_5011999520" description="DUF4864 domain-containing protein" evidence="1">
    <location>
        <begin position="30"/>
        <end position="149"/>
    </location>
</feature>
<accession>A0A2C9D5E8</accession>
<evidence type="ECO:0008006" key="4">
    <source>
        <dbReference type="Google" id="ProtNLM"/>
    </source>
</evidence>
<dbReference type="EMBL" id="LT960614">
    <property type="protein sequence ID" value="SON55572.1"/>
    <property type="molecule type" value="Genomic_DNA"/>
</dbReference>
<dbReference type="AlphaFoldDB" id="A0A2C9D5E8"/>
<keyword evidence="1" id="KW-0732">Signal</keyword>
<dbReference type="OrthoDB" id="9130422at2"/>
<evidence type="ECO:0000313" key="3">
    <source>
        <dbReference type="Proteomes" id="UP000223606"/>
    </source>
</evidence>
<feature type="signal peptide" evidence="1">
    <location>
        <begin position="1"/>
        <end position="29"/>
    </location>
</feature>
<gene>
    <name evidence="2" type="ORF">HDIA_2031</name>
</gene>
<proteinExistence type="predicted"/>
<dbReference type="InterPro" id="IPR032347">
    <property type="entry name" value="DUF4864"/>
</dbReference>
<dbReference type="Pfam" id="PF16156">
    <property type="entry name" value="DUF4864"/>
    <property type="match status" value="1"/>
</dbReference>
<keyword evidence="3" id="KW-1185">Reference proteome</keyword>
<organism evidence="2 3">
    <name type="scientific">Hartmannibacter diazotrophicus</name>
    <dbReference type="NCBI Taxonomy" id="1482074"/>
    <lineage>
        <taxon>Bacteria</taxon>
        <taxon>Pseudomonadati</taxon>
        <taxon>Pseudomonadota</taxon>
        <taxon>Alphaproteobacteria</taxon>
        <taxon>Hyphomicrobiales</taxon>
        <taxon>Pleomorphomonadaceae</taxon>
        <taxon>Hartmannibacter</taxon>
    </lineage>
</organism>